<dbReference type="InterPro" id="IPR036188">
    <property type="entry name" value="FAD/NAD-bd_sf"/>
</dbReference>
<sequence>MRIAIIGAGFTGCLLAVQLLRRSAGAAQVVLVERGGPPGRGMAYGTPHPAHLLNVRTANMSAFPDEPEDFQRWAQAHGAGDEPYLPRRFYGDYVADTLAAAGRDFPGGLTMLADAAVALDRDEAGVTLRLASGRTERIDAVALCTGNAPPTAPIPLPDVPGRILVGPEDACLPSILPDETVLILGTGLTMVDIAAGLAAQDHRGKVLAVSRRGLVPRPHRGVASKPATLAAADFVGLPALALLRRLRALCREAEAAGGDWRAVIDGLRPFTQRMWQAWDETQARRFLRHLRPWWDVHRHRVAPAIADTVGAMMASGQLQVLAGRLGAVTAIEEGLSVTLRRRGAAADETRSICRLVLASGPETDPGRSDDPLLRSLLAGGVARPDRLRLGLDIDAAGRLIGHDGVASPRLYAVGPPTRGAFWEITAVPDIRRQCAEVADALLAGADALGSVPRRGFDPGI</sequence>
<dbReference type="Proteomes" id="UP001262410">
    <property type="component" value="Unassembled WGS sequence"/>
</dbReference>
<feature type="domain" description="FAD-dependent urate hydroxylase HpyO/Asp monooxygenase CreE-like FAD/NAD(P)-binding" evidence="1">
    <location>
        <begin position="4"/>
        <end position="147"/>
    </location>
</feature>
<dbReference type="EMBL" id="JAVDPW010000013">
    <property type="protein sequence ID" value="MDR6293603.1"/>
    <property type="molecule type" value="Genomic_DNA"/>
</dbReference>
<evidence type="ECO:0000313" key="3">
    <source>
        <dbReference type="Proteomes" id="UP001262410"/>
    </source>
</evidence>
<comment type="caution">
    <text evidence="2">The sequence shown here is derived from an EMBL/GenBank/DDBJ whole genome shotgun (WGS) entry which is preliminary data.</text>
</comment>
<protein>
    <submittedName>
        <fullName evidence="2">NAD(P)/FAD-binding protein YdhS</fullName>
    </submittedName>
</protein>
<reference evidence="2 3" key="1">
    <citation type="submission" date="2023-07" db="EMBL/GenBank/DDBJ databases">
        <title>Sorghum-associated microbial communities from plants grown in Nebraska, USA.</title>
        <authorList>
            <person name="Schachtman D."/>
        </authorList>
    </citation>
    <scope>NUCLEOTIDE SEQUENCE [LARGE SCALE GENOMIC DNA]</scope>
    <source>
        <strain evidence="2 3">584</strain>
    </source>
</reference>
<organism evidence="2 3">
    <name type="scientific">Inquilinus ginsengisoli</name>
    <dbReference type="NCBI Taxonomy" id="363840"/>
    <lineage>
        <taxon>Bacteria</taxon>
        <taxon>Pseudomonadati</taxon>
        <taxon>Pseudomonadota</taxon>
        <taxon>Alphaproteobacteria</taxon>
        <taxon>Rhodospirillales</taxon>
        <taxon>Rhodospirillaceae</taxon>
        <taxon>Inquilinus</taxon>
    </lineage>
</organism>
<dbReference type="SUPFAM" id="SSF51905">
    <property type="entry name" value="FAD/NAD(P)-binding domain"/>
    <property type="match status" value="1"/>
</dbReference>
<name>A0ABU1JZ54_9PROT</name>
<gene>
    <name evidence="2" type="ORF">E9232_006154</name>
</gene>
<dbReference type="Gene3D" id="3.50.50.60">
    <property type="entry name" value="FAD/NAD(P)-binding domain"/>
    <property type="match status" value="1"/>
</dbReference>
<accession>A0ABU1JZ54</accession>
<dbReference type="PANTHER" id="PTHR40254">
    <property type="entry name" value="BLR0577 PROTEIN"/>
    <property type="match status" value="1"/>
</dbReference>
<dbReference type="Pfam" id="PF13454">
    <property type="entry name" value="NAD_binding_9"/>
    <property type="match status" value="1"/>
</dbReference>
<keyword evidence="3" id="KW-1185">Reference proteome</keyword>
<dbReference type="PANTHER" id="PTHR40254:SF1">
    <property type="entry name" value="BLR0577 PROTEIN"/>
    <property type="match status" value="1"/>
</dbReference>
<evidence type="ECO:0000259" key="1">
    <source>
        <dbReference type="Pfam" id="PF13454"/>
    </source>
</evidence>
<dbReference type="RefSeq" id="WP_309800712.1">
    <property type="nucleotide sequence ID" value="NZ_JAVDPW010000013.1"/>
</dbReference>
<evidence type="ECO:0000313" key="2">
    <source>
        <dbReference type="EMBL" id="MDR6293603.1"/>
    </source>
</evidence>
<dbReference type="InterPro" id="IPR038732">
    <property type="entry name" value="HpyO/CreE_NAD-binding"/>
</dbReference>
<proteinExistence type="predicted"/>
<dbReference type="InterPro" id="IPR052189">
    <property type="entry name" value="L-asp_N-monooxygenase_NS-form"/>
</dbReference>